<name>A0ABS8RR15_DATST</name>
<proteinExistence type="predicted"/>
<gene>
    <name evidence="1" type="ORF">HAX54_048960</name>
</gene>
<protein>
    <submittedName>
        <fullName evidence="1">Uncharacterized protein</fullName>
    </submittedName>
</protein>
<dbReference type="Proteomes" id="UP000823775">
    <property type="component" value="Unassembled WGS sequence"/>
</dbReference>
<reference evidence="1 2" key="1">
    <citation type="journal article" date="2021" name="BMC Genomics">
        <title>Datura genome reveals duplications of psychoactive alkaloid biosynthetic genes and high mutation rate following tissue culture.</title>
        <authorList>
            <person name="Rajewski A."/>
            <person name="Carter-House D."/>
            <person name="Stajich J."/>
            <person name="Litt A."/>
        </authorList>
    </citation>
    <scope>NUCLEOTIDE SEQUENCE [LARGE SCALE GENOMIC DNA]</scope>
    <source>
        <strain evidence="1">AR-01</strain>
    </source>
</reference>
<sequence length="163" mass="17812">MYPNVGYTGRQSATRRQTLKSLHEPLMGLWLNPVHLVIQRQSATHPAKRRCKARTTDKLQISTSVPRSSLNFGFSPGETLISLHNAPVMSSATTSANRQFASAIAVHRCFVVQKWCFSGGGAGGYGVPQDHPFTPAVHRCFTDPHPSFTDSSPVSPESLLLLI</sequence>
<evidence type="ECO:0000313" key="1">
    <source>
        <dbReference type="EMBL" id="MCD7449062.1"/>
    </source>
</evidence>
<dbReference type="EMBL" id="JACEIK010000082">
    <property type="protein sequence ID" value="MCD7449062.1"/>
    <property type="molecule type" value="Genomic_DNA"/>
</dbReference>
<accession>A0ABS8RR15</accession>
<keyword evidence="2" id="KW-1185">Reference proteome</keyword>
<evidence type="ECO:0000313" key="2">
    <source>
        <dbReference type="Proteomes" id="UP000823775"/>
    </source>
</evidence>
<comment type="caution">
    <text evidence="1">The sequence shown here is derived from an EMBL/GenBank/DDBJ whole genome shotgun (WGS) entry which is preliminary data.</text>
</comment>
<organism evidence="1 2">
    <name type="scientific">Datura stramonium</name>
    <name type="common">Jimsonweed</name>
    <name type="synonym">Common thornapple</name>
    <dbReference type="NCBI Taxonomy" id="4076"/>
    <lineage>
        <taxon>Eukaryota</taxon>
        <taxon>Viridiplantae</taxon>
        <taxon>Streptophyta</taxon>
        <taxon>Embryophyta</taxon>
        <taxon>Tracheophyta</taxon>
        <taxon>Spermatophyta</taxon>
        <taxon>Magnoliopsida</taxon>
        <taxon>eudicotyledons</taxon>
        <taxon>Gunneridae</taxon>
        <taxon>Pentapetalae</taxon>
        <taxon>asterids</taxon>
        <taxon>lamiids</taxon>
        <taxon>Solanales</taxon>
        <taxon>Solanaceae</taxon>
        <taxon>Solanoideae</taxon>
        <taxon>Datureae</taxon>
        <taxon>Datura</taxon>
    </lineage>
</organism>